<reference evidence="2 3" key="1">
    <citation type="journal article" date="2018" name="Genomics">
        <title>Molecular footprints of inshore aquatic adaptation in Indo-Pacific humpback dolphin (Sousa chinensis).</title>
        <authorList>
            <person name="Ming Y."/>
            <person name="Jian J."/>
            <person name="Yu F."/>
            <person name="Yu X."/>
            <person name="Wang J."/>
            <person name="Liu W."/>
        </authorList>
    </citation>
    <scope>NUCLEOTIDE SEQUENCE [LARGE SCALE GENOMIC DNA]</scope>
    <source>
        <strain evidence="2">MY-2018</strain>
        <tissue evidence="2">Skin</tissue>
    </source>
</reference>
<dbReference type="PANTHER" id="PTHR10424">
    <property type="entry name" value="VIRAL ENVELOPE PROTEIN"/>
    <property type="match status" value="1"/>
</dbReference>
<dbReference type="EMBL" id="QWLN02001146">
    <property type="protein sequence ID" value="TEA41550.1"/>
    <property type="molecule type" value="Genomic_DNA"/>
</dbReference>
<name>A0A484H2N1_SOUCH</name>
<dbReference type="Pfam" id="PF00429">
    <property type="entry name" value="TLV_coat"/>
    <property type="match status" value="1"/>
</dbReference>
<gene>
    <name evidence="2" type="ORF">DBR06_SOUSAS6110012</name>
</gene>
<keyword evidence="1" id="KW-0472">Membrane</keyword>
<accession>A0A484H2N1</accession>
<keyword evidence="3" id="KW-1185">Reference proteome</keyword>
<keyword evidence="1" id="KW-0812">Transmembrane</keyword>
<dbReference type="PANTHER" id="PTHR10424:SF74">
    <property type="entry name" value="ENDOGENOUS RETROVIRUS GROUP V MEMBER 2 ENV POLYPROTEIN"/>
    <property type="match status" value="1"/>
</dbReference>
<dbReference type="SUPFAM" id="SSF58069">
    <property type="entry name" value="Virus ectodomain"/>
    <property type="match status" value="1"/>
</dbReference>
<dbReference type="AlphaFoldDB" id="A0A484H2N1"/>
<evidence type="ECO:0000256" key="1">
    <source>
        <dbReference type="SAM" id="Phobius"/>
    </source>
</evidence>
<keyword evidence="1" id="KW-1133">Transmembrane helix</keyword>
<feature type="non-terminal residue" evidence="2">
    <location>
        <position position="1"/>
    </location>
</feature>
<proteinExistence type="predicted"/>
<sequence length="108" mass="11978">LQGLCTSLDSLANVLLDNSLALDYLLSEQGRVCAVMNETCCMYVNNSGQIEGNIKEIHEQARWLHRCNTQGPDPSSIWNMVKQSLPGLTWFLPFLGPLTAIILLLIFG</sequence>
<organism evidence="2 3">
    <name type="scientific">Sousa chinensis</name>
    <name type="common">Indo-pacific humpbacked dolphin</name>
    <name type="synonym">Steno chinensis</name>
    <dbReference type="NCBI Taxonomy" id="103600"/>
    <lineage>
        <taxon>Eukaryota</taxon>
        <taxon>Metazoa</taxon>
        <taxon>Chordata</taxon>
        <taxon>Craniata</taxon>
        <taxon>Vertebrata</taxon>
        <taxon>Euteleostomi</taxon>
        <taxon>Mammalia</taxon>
        <taxon>Eutheria</taxon>
        <taxon>Laurasiatheria</taxon>
        <taxon>Artiodactyla</taxon>
        <taxon>Whippomorpha</taxon>
        <taxon>Cetacea</taxon>
        <taxon>Odontoceti</taxon>
        <taxon>Delphinidae</taxon>
        <taxon>Sousa</taxon>
    </lineage>
</organism>
<dbReference type="Gene3D" id="1.10.287.210">
    <property type="match status" value="1"/>
</dbReference>
<protein>
    <submittedName>
        <fullName evidence="2">Uncharacterized protein</fullName>
    </submittedName>
</protein>
<feature type="non-terminal residue" evidence="2">
    <location>
        <position position="108"/>
    </location>
</feature>
<evidence type="ECO:0000313" key="2">
    <source>
        <dbReference type="EMBL" id="TEA41550.1"/>
    </source>
</evidence>
<comment type="caution">
    <text evidence="2">The sequence shown here is derived from an EMBL/GenBank/DDBJ whole genome shotgun (WGS) entry which is preliminary data.</text>
</comment>
<evidence type="ECO:0000313" key="3">
    <source>
        <dbReference type="Proteomes" id="UP000295264"/>
    </source>
</evidence>
<dbReference type="Proteomes" id="UP000295264">
    <property type="component" value="Unassembled WGS sequence"/>
</dbReference>
<feature type="transmembrane region" description="Helical" evidence="1">
    <location>
        <begin position="88"/>
        <end position="107"/>
    </location>
</feature>
<dbReference type="InterPro" id="IPR018154">
    <property type="entry name" value="TLV/ENV_coat_polyprotein"/>
</dbReference>